<evidence type="ECO:0000313" key="2">
    <source>
        <dbReference type="Proteomes" id="UP000186096"/>
    </source>
</evidence>
<name>A0A1N6W9V4_9ACTN</name>
<evidence type="ECO:0000313" key="1">
    <source>
        <dbReference type="EMBL" id="SIQ86933.1"/>
    </source>
</evidence>
<dbReference type="Proteomes" id="UP000186096">
    <property type="component" value="Unassembled WGS sequence"/>
</dbReference>
<dbReference type="AlphaFoldDB" id="A0A1N6W9V4"/>
<dbReference type="EMBL" id="FTNI01000004">
    <property type="protein sequence ID" value="SIQ86933.1"/>
    <property type="molecule type" value="Genomic_DNA"/>
</dbReference>
<sequence length="260" mass="28569">MLDNAILPLDAFAPTPEQQARLVNAVRHSVALCTNRFGMKGYDDTPLPPQRDTTPRARRYLFVDPALAGRYGYAVPLQPPSQQQKPPRSTKAGAGMTPIEEQAVLGGRGPKTVRGIRVPEGGCIGAANRRAMKGVPPDAEFLVVRLESEAYDKSLRDPRVKAGNAAWSACMKRAGYTYSAPVKAWEDPRWRKAGDKREEATAAVTDMRCKLQVDCLSVRLTSEIDAQRTIAKGHGPELRAFRRHLRTRLANAAAMLGERP</sequence>
<reference evidence="2" key="1">
    <citation type="submission" date="2017-01" db="EMBL/GenBank/DDBJ databases">
        <authorList>
            <person name="Varghese N."/>
            <person name="Submissions S."/>
        </authorList>
    </citation>
    <scope>NUCLEOTIDE SEQUENCE [LARGE SCALE GENOMIC DNA]</scope>
    <source>
        <strain evidence="2">ATCC 12950</strain>
    </source>
</reference>
<proteinExistence type="predicted"/>
<keyword evidence="2" id="KW-1185">Reference proteome</keyword>
<protein>
    <submittedName>
        <fullName evidence="1">Uncharacterized protein</fullName>
    </submittedName>
</protein>
<organism evidence="1 2">
    <name type="scientific">Microbispora rosea</name>
    <dbReference type="NCBI Taxonomy" id="58117"/>
    <lineage>
        <taxon>Bacteria</taxon>
        <taxon>Bacillati</taxon>
        <taxon>Actinomycetota</taxon>
        <taxon>Actinomycetes</taxon>
        <taxon>Streptosporangiales</taxon>
        <taxon>Streptosporangiaceae</taxon>
        <taxon>Microbispora</taxon>
    </lineage>
</organism>
<accession>A0A1N6W9V4</accession>
<gene>
    <name evidence="1" type="ORF">SAMN05421833_104132</name>
</gene>